<proteinExistence type="predicted"/>
<keyword evidence="2" id="KW-1185">Reference proteome</keyword>
<sequence>MITFVLILDSLPVFGRLLAKRRLHNSWSFAWSFAPPQLPRPRTNITQQQIMTSELFEELSITRPTPYELLFSMENTEEGGNGNKGGIMIHEERNTEDYSPNELQLLSEVAAKWKRVPIEHLE</sequence>
<name>U4L1H8_PYROM</name>
<organism evidence="1 2">
    <name type="scientific">Pyronema omphalodes (strain CBS 100304)</name>
    <name type="common">Pyronema confluens</name>
    <dbReference type="NCBI Taxonomy" id="1076935"/>
    <lineage>
        <taxon>Eukaryota</taxon>
        <taxon>Fungi</taxon>
        <taxon>Dikarya</taxon>
        <taxon>Ascomycota</taxon>
        <taxon>Pezizomycotina</taxon>
        <taxon>Pezizomycetes</taxon>
        <taxon>Pezizales</taxon>
        <taxon>Pyronemataceae</taxon>
        <taxon>Pyronema</taxon>
    </lineage>
</organism>
<evidence type="ECO:0000313" key="1">
    <source>
        <dbReference type="EMBL" id="CCX09712.1"/>
    </source>
</evidence>
<reference evidence="1 2" key="1">
    <citation type="journal article" date="2013" name="PLoS Genet.">
        <title>The genome and development-dependent transcriptomes of Pyronema confluens: a window into fungal evolution.</title>
        <authorList>
            <person name="Traeger S."/>
            <person name="Altegoer F."/>
            <person name="Freitag M."/>
            <person name="Gabaldon T."/>
            <person name="Kempken F."/>
            <person name="Kumar A."/>
            <person name="Marcet-Houben M."/>
            <person name="Poggeler S."/>
            <person name="Stajich J.E."/>
            <person name="Nowrousian M."/>
        </authorList>
    </citation>
    <scope>NUCLEOTIDE SEQUENCE [LARGE SCALE GENOMIC DNA]</scope>
    <source>
        <strain evidence="2">CBS 100304</strain>
        <tissue evidence="1">Vegetative mycelium</tissue>
    </source>
</reference>
<dbReference type="AlphaFoldDB" id="U4L1H8"/>
<dbReference type="Proteomes" id="UP000018144">
    <property type="component" value="Unassembled WGS sequence"/>
</dbReference>
<gene>
    <name evidence="1" type="ORF">PCON_09305</name>
</gene>
<dbReference type="EMBL" id="HF935493">
    <property type="protein sequence ID" value="CCX09712.1"/>
    <property type="molecule type" value="Genomic_DNA"/>
</dbReference>
<protein>
    <submittedName>
        <fullName evidence="1">Uncharacterized protein</fullName>
    </submittedName>
</protein>
<evidence type="ECO:0000313" key="2">
    <source>
        <dbReference type="Proteomes" id="UP000018144"/>
    </source>
</evidence>
<accession>U4L1H8</accession>